<protein>
    <recommendedName>
        <fullName evidence="3">Cytochrome b-c1 complex subunit 7</fullName>
    </recommendedName>
    <alternativeName>
        <fullName evidence="10">Complex III subunit VII</fullName>
    </alternativeName>
    <alternativeName>
        <fullName evidence="11">Ubiquinol-cytochrome c reductase complex 14 kDa protein</fullName>
    </alternativeName>
</protein>
<evidence type="ECO:0000313" key="12">
    <source>
        <dbReference type="Ensembl" id="ENSFCTP00005046838.1"/>
    </source>
</evidence>
<dbReference type="GeneTree" id="ENSGT01010000222946"/>
<evidence type="ECO:0000256" key="5">
    <source>
        <dbReference type="ARBA" id="ARBA00022660"/>
    </source>
</evidence>
<sequence>MRGVTIYEHDDVKEVIKLPENLYNDSLFCIQRAVDLTIRLHILPKEQWTKYEQDKFLLRILSLPLSLTFPCSRFVPVSQE</sequence>
<organism evidence="12 13">
    <name type="scientific">Felis catus</name>
    <name type="common">Cat</name>
    <name type="synonym">Felis silvestris catus</name>
    <dbReference type="NCBI Taxonomy" id="9685"/>
    <lineage>
        <taxon>Eukaryota</taxon>
        <taxon>Metazoa</taxon>
        <taxon>Chordata</taxon>
        <taxon>Craniata</taxon>
        <taxon>Vertebrata</taxon>
        <taxon>Euteleostomi</taxon>
        <taxon>Mammalia</taxon>
        <taxon>Eutheria</taxon>
        <taxon>Laurasiatheria</taxon>
        <taxon>Carnivora</taxon>
        <taxon>Feliformia</taxon>
        <taxon>Felidae</taxon>
        <taxon>Felinae</taxon>
        <taxon>Felis</taxon>
    </lineage>
</organism>
<keyword evidence="6" id="KW-0999">Mitochondrion inner membrane</keyword>
<evidence type="ECO:0000256" key="4">
    <source>
        <dbReference type="ARBA" id="ARBA00022448"/>
    </source>
</evidence>
<evidence type="ECO:0000313" key="13">
    <source>
        <dbReference type="Proteomes" id="UP000823872"/>
    </source>
</evidence>
<evidence type="ECO:0000256" key="2">
    <source>
        <dbReference type="ARBA" id="ARBA00008554"/>
    </source>
</evidence>
<evidence type="ECO:0000256" key="8">
    <source>
        <dbReference type="ARBA" id="ARBA00023128"/>
    </source>
</evidence>
<evidence type="ECO:0000256" key="1">
    <source>
        <dbReference type="ARBA" id="ARBA00004443"/>
    </source>
</evidence>
<proteinExistence type="inferred from homology"/>
<evidence type="ECO:0000256" key="9">
    <source>
        <dbReference type="ARBA" id="ARBA00023136"/>
    </source>
</evidence>
<reference evidence="12" key="3">
    <citation type="submission" date="2025-09" db="UniProtKB">
        <authorList>
            <consortium name="Ensembl"/>
        </authorList>
    </citation>
    <scope>IDENTIFICATION</scope>
    <source>
        <strain evidence="12">breed Abyssinian</strain>
    </source>
</reference>
<accession>A0ABI7ZI76</accession>
<dbReference type="PANTHER" id="PTHR12022">
    <property type="entry name" value="UBIQUINOL-CYTOCHROME C REDUCTASE COMPLEX 14 KD PROTEIN"/>
    <property type="match status" value="1"/>
</dbReference>
<comment type="subcellular location">
    <subcellularLocation>
        <location evidence="1">Mitochondrion inner membrane</location>
        <topology evidence="1">Peripheral membrane protein</topology>
        <orientation evidence="1">Matrix side</orientation>
    </subcellularLocation>
</comment>
<keyword evidence="8" id="KW-0496">Mitochondrion</keyword>
<evidence type="ECO:0000256" key="10">
    <source>
        <dbReference type="ARBA" id="ARBA00031021"/>
    </source>
</evidence>
<evidence type="ECO:0000256" key="11">
    <source>
        <dbReference type="ARBA" id="ARBA00032927"/>
    </source>
</evidence>
<dbReference type="Pfam" id="PF02271">
    <property type="entry name" value="UCR_14kD"/>
    <property type="match status" value="1"/>
</dbReference>
<dbReference type="InterPro" id="IPR003197">
    <property type="entry name" value="QCR7"/>
</dbReference>
<comment type="similarity">
    <text evidence="2">Belongs to the UQCRB/QCR7 family.</text>
</comment>
<evidence type="ECO:0000256" key="7">
    <source>
        <dbReference type="ARBA" id="ARBA00022982"/>
    </source>
</evidence>
<keyword evidence="9" id="KW-0472">Membrane</keyword>
<dbReference type="Proteomes" id="UP000823872">
    <property type="component" value="Chromosome B1"/>
</dbReference>
<keyword evidence="4" id="KW-0813">Transport</keyword>
<keyword evidence="5" id="KW-0679">Respiratory chain</keyword>
<reference evidence="12" key="2">
    <citation type="submission" date="2025-08" db="UniProtKB">
        <authorList>
            <consortium name="Ensembl"/>
        </authorList>
    </citation>
    <scope>IDENTIFICATION</scope>
    <source>
        <strain evidence="12">breed Abyssinian</strain>
    </source>
</reference>
<name>A0ABI7ZI76_FELCA</name>
<evidence type="ECO:0000256" key="3">
    <source>
        <dbReference type="ARBA" id="ARBA00016323"/>
    </source>
</evidence>
<dbReference type="Gene3D" id="1.10.1090.10">
    <property type="entry name" value="Cytochrome b-c1 complex subunit 7"/>
    <property type="match status" value="1"/>
</dbReference>
<reference evidence="12 13" key="1">
    <citation type="submission" date="2021-02" db="EMBL/GenBank/DDBJ databases">
        <title>Safari Cat Assemblies.</title>
        <authorList>
            <person name="Bredemeyer K.R."/>
            <person name="Murphy W.J."/>
        </authorList>
    </citation>
    <scope>NUCLEOTIDE SEQUENCE [LARGE SCALE GENOMIC DNA]</scope>
</reference>
<keyword evidence="7" id="KW-0249">Electron transport</keyword>
<evidence type="ECO:0000256" key="6">
    <source>
        <dbReference type="ARBA" id="ARBA00022792"/>
    </source>
</evidence>
<dbReference type="PANTHER" id="PTHR12022:SF12">
    <property type="entry name" value="CYTOCHROME B-C1 COMPLEX SUBUNIT 7"/>
    <property type="match status" value="1"/>
</dbReference>
<dbReference type="InterPro" id="IPR036544">
    <property type="entry name" value="QCR7_sf"/>
</dbReference>
<keyword evidence="13" id="KW-1185">Reference proteome</keyword>
<dbReference type="Ensembl" id="ENSFCTT00005064538.1">
    <property type="protein sequence ID" value="ENSFCTP00005046838.1"/>
    <property type="gene ID" value="ENSFCTG00005022564.1"/>
</dbReference>
<dbReference type="SUPFAM" id="SSF81524">
    <property type="entry name" value="14 kDa protein of cytochrome bc1 complex (Ubiquinol-cytochrome c reductase)"/>
    <property type="match status" value="1"/>
</dbReference>